<accession>A0A2D3WCZ1</accession>
<dbReference type="EC" id="6.3.1.5" evidence="8 10"/>
<comment type="catalytic activity">
    <reaction evidence="8 10">
        <text>deamido-NAD(+) + NH4(+) + ATP = AMP + diphosphate + NAD(+) + H(+)</text>
        <dbReference type="Rhea" id="RHEA:21188"/>
        <dbReference type="ChEBI" id="CHEBI:15378"/>
        <dbReference type="ChEBI" id="CHEBI:28938"/>
        <dbReference type="ChEBI" id="CHEBI:30616"/>
        <dbReference type="ChEBI" id="CHEBI:33019"/>
        <dbReference type="ChEBI" id="CHEBI:57540"/>
        <dbReference type="ChEBI" id="CHEBI:58437"/>
        <dbReference type="ChEBI" id="CHEBI:456215"/>
        <dbReference type="EC" id="6.3.1.5"/>
    </reaction>
</comment>
<proteinExistence type="inferred from homology"/>
<feature type="binding site" description="in other chain" evidence="8">
    <location>
        <position position="111"/>
    </location>
    <ligand>
        <name>deamido-NAD(+)</name>
        <dbReference type="ChEBI" id="CHEBI:58437"/>
        <note>ligand shared between two neighboring subunits</note>
    </ligand>
</feature>
<evidence type="ECO:0000256" key="10">
    <source>
        <dbReference type="RuleBase" id="RU003812"/>
    </source>
</evidence>
<evidence type="ECO:0000256" key="9">
    <source>
        <dbReference type="RuleBase" id="RU003811"/>
    </source>
</evidence>
<feature type="binding site" evidence="8">
    <location>
        <position position="182"/>
    </location>
    <ligand>
        <name>ATP</name>
        <dbReference type="ChEBI" id="CHEBI:30616"/>
    </ligand>
</feature>
<evidence type="ECO:0000256" key="3">
    <source>
        <dbReference type="ARBA" id="ARBA00022723"/>
    </source>
</evidence>
<name>A0A2D3WCZ1_9BACT</name>
<organism evidence="12 13">
    <name type="scientific">Sulfurospirillum cavolei</name>
    <dbReference type="NCBI Taxonomy" id="366522"/>
    <lineage>
        <taxon>Bacteria</taxon>
        <taxon>Pseudomonadati</taxon>
        <taxon>Campylobacterota</taxon>
        <taxon>Epsilonproteobacteria</taxon>
        <taxon>Campylobacterales</taxon>
        <taxon>Sulfurospirillaceae</taxon>
        <taxon>Sulfurospirillum</taxon>
    </lineage>
</organism>
<reference evidence="12 13" key="1">
    <citation type="journal article" date="2017" name="Front. Microbiol.">
        <title>Comparative Genomic Analysis of the Class Epsilonproteobacteria and Proposed Reclassification to Epsilonbacteraeota (phyl. nov.).</title>
        <authorList>
            <person name="Waite D.W."/>
            <person name="Vanwonterghem I."/>
            <person name="Rinke C."/>
            <person name="Parks D.H."/>
            <person name="Zhang Y."/>
            <person name="Takai K."/>
            <person name="Sievert S.M."/>
            <person name="Simon J."/>
            <person name="Campbell B.J."/>
            <person name="Hanson T.E."/>
            <person name="Woyke T."/>
            <person name="Klotz M.G."/>
            <person name="Hugenholtz P."/>
        </authorList>
    </citation>
    <scope>NUCLEOTIDE SEQUENCE [LARGE SCALE GENOMIC DNA]</scope>
    <source>
        <strain evidence="12">UBA11420</strain>
    </source>
</reference>
<comment type="function">
    <text evidence="8">Catalyzes the ATP-dependent amidation of deamido-NAD to form NAD. Uses ammonia as a nitrogen source.</text>
</comment>
<sequence length="255" mass="28151">MNKYEKIEAYLVQFLKDEVAKAGFSKVVLGISGGVDSAVVALLARQAFHNDLLGLMLPASTSSNASIEHASELCEKFGIRYEKIPVGSLVVLYFSHHPDASKLRIGNFSARMRMSVLYDISARENALVLGTGNKSEILLGYGTIFGDLACAINPIGNLYKTEIFELARHLGVPDSILNKAPSADLWEDQSDEGEFGFTYAQIDKVLFAHIEEKKDKNALIALGFERELVEMTLNRIENNRFKGKLPTIADLHSVK</sequence>
<comment type="caution">
    <text evidence="8">Lacks conserved residue(s) required for the propagation of feature annotation.</text>
</comment>
<dbReference type="Pfam" id="PF02540">
    <property type="entry name" value="NAD_synthase"/>
    <property type="match status" value="1"/>
</dbReference>
<keyword evidence="5 8" id="KW-0067">ATP-binding</keyword>
<evidence type="ECO:0000313" key="12">
    <source>
        <dbReference type="EMBL" id="DAB36156.1"/>
    </source>
</evidence>
<dbReference type="Proteomes" id="UP000231638">
    <property type="component" value="Unassembled WGS sequence"/>
</dbReference>
<dbReference type="GO" id="GO:0009435">
    <property type="term" value="P:NAD+ biosynthetic process"/>
    <property type="evidence" value="ECO:0007669"/>
    <property type="project" value="UniProtKB-UniRule"/>
</dbReference>
<dbReference type="NCBIfam" id="TIGR00552">
    <property type="entry name" value="nadE"/>
    <property type="match status" value="1"/>
</dbReference>
<dbReference type="SUPFAM" id="SSF52402">
    <property type="entry name" value="Adenine nucleotide alpha hydrolases-like"/>
    <property type="match status" value="1"/>
</dbReference>
<keyword evidence="6 8" id="KW-0460">Magnesium</keyword>
<dbReference type="EMBL" id="DLUG01000169">
    <property type="protein sequence ID" value="DAB36156.1"/>
    <property type="molecule type" value="Genomic_DNA"/>
</dbReference>
<feature type="binding site" evidence="8">
    <location>
        <position position="131"/>
    </location>
    <ligand>
        <name>ATP</name>
        <dbReference type="ChEBI" id="CHEBI:30616"/>
    </ligand>
</feature>
<evidence type="ECO:0000313" key="13">
    <source>
        <dbReference type="Proteomes" id="UP000231638"/>
    </source>
</evidence>
<dbReference type="NCBIfam" id="NF010587">
    <property type="entry name" value="PRK13980.1"/>
    <property type="match status" value="1"/>
</dbReference>
<dbReference type="HAMAP" id="MF_00193">
    <property type="entry name" value="NadE_ammonia_dep"/>
    <property type="match status" value="1"/>
</dbReference>
<dbReference type="GO" id="GO:0008795">
    <property type="term" value="F:NAD+ synthase activity"/>
    <property type="evidence" value="ECO:0007669"/>
    <property type="project" value="UniProtKB-UniRule"/>
</dbReference>
<evidence type="ECO:0000256" key="4">
    <source>
        <dbReference type="ARBA" id="ARBA00022741"/>
    </source>
</evidence>
<dbReference type="PANTHER" id="PTHR23090">
    <property type="entry name" value="NH 3 /GLUTAMINE-DEPENDENT NAD + SYNTHETASE"/>
    <property type="match status" value="1"/>
</dbReference>
<dbReference type="InterPro" id="IPR014729">
    <property type="entry name" value="Rossmann-like_a/b/a_fold"/>
</dbReference>
<evidence type="ECO:0000256" key="7">
    <source>
        <dbReference type="ARBA" id="ARBA00023027"/>
    </source>
</evidence>
<dbReference type="GO" id="GO:0005524">
    <property type="term" value="F:ATP binding"/>
    <property type="evidence" value="ECO:0007669"/>
    <property type="project" value="UniProtKB-UniRule"/>
</dbReference>
<feature type="binding site" evidence="8">
    <location>
        <begin position="30"/>
        <end position="37"/>
    </location>
    <ligand>
        <name>ATP</name>
        <dbReference type="ChEBI" id="CHEBI:30616"/>
    </ligand>
</feature>
<comment type="subunit">
    <text evidence="8">Homodimer.</text>
</comment>
<keyword evidence="3 8" id="KW-0479">Metal-binding</keyword>
<dbReference type="STRING" id="366522.GCA_001548055_01125"/>
<dbReference type="GO" id="GO:0046872">
    <property type="term" value="F:metal ion binding"/>
    <property type="evidence" value="ECO:0007669"/>
    <property type="project" value="UniProtKB-KW"/>
</dbReference>
<feature type="binding site" evidence="8">
    <location>
        <position position="36"/>
    </location>
    <ligand>
        <name>Mg(2+)</name>
        <dbReference type="ChEBI" id="CHEBI:18420"/>
    </ligand>
</feature>
<comment type="pathway">
    <text evidence="8">Cofactor biosynthesis; NAD(+) biosynthesis; NAD(+) from deamido-NAD(+) (ammonia route): step 1/1.</text>
</comment>
<keyword evidence="2 8" id="KW-0436">Ligase</keyword>
<comment type="similarity">
    <text evidence="1 8 9">Belongs to the NAD synthetase family.</text>
</comment>
<evidence type="ECO:0000256" key="8">
    <source>
        <dbReference type="HAMAP-Rule" id="MF_00193"/>
    </source>
</evidence>
<dbReference type="AlphaFoldDB" id="A0A2D3WCZ1"/>
<dbReference type="FunFam" id="3.40.50.620:FF:000106">
    <property type="entry name" value="Glutamine-dependent NAD(+) synthetase"/>
    <property type="match status" value="1"/>
</dbReference>
<dbReference type="GO" id="GO:0004359">
    <property type="term" value="F:glutaminase activity"/>
    <property type="evidence" value="ECO:0007669"/>
    <property type="project" value="InterPro"/>
</dbReference>
<dbReference type="InterPro" id="IPR003694">
    <property type="entry name" value="NAD_synthase"/>
</dbReference>
<dbReference type="UniPathway" id="UPA00253">
    <property type="reaction ID" value="UER00333"/>
</dbReference>
<comment type="caution">
    <text evidence="12">The sequence shown here is derived from an EMBL/GenBank/DDBJ whole genome shotgun (WGS) entry which is preliminary data.</text>
</comment>
<dbReference type="Gene3D" id="3.40.50.620">
    <property type="entry name" value="HUPs"/>
    <property type="match status" value="1"/>
</dbReference>
<evidence type="ECO:0000256" key="1">
    <source>
        <dbReference type="ARBA" id="ARBA00005859"/>
    </source>
</evidence>
<evidence type="ECO:0000259" key="11">
    <source>
        <dbReference type="Pfam" id="PF02540"/>
    </source>
</evidence>
<feature type="binding site" evidence="8">
    <location>
        <position position="136"/>
    </location>
    <ligand>
        <name>Mg(2+)</name>
        <dbReference type="ChEBI" id="CHEBI:18420"/>
    </ligand>
</feature>
<dbReference type="InterPro" id="IPR022926">
    <property type="entry name" value="NH(3)-dep_NAD(+)_synth"/>
</dbReference>
<feature type="binding site" evidence="8">
    <location>
        <position position="160"/>
    </location>
    <ligand>
        <name>ATP</name>
        <dbReference type="ChEBI" id="CHEBI:30616"/>
    </ligand>
</feature>
<dbReference type="PANTHER" id="PTHR23090:SF9">
    <property type="entry name" value="GLUTAMINE-DEPENDENT NAD(+) SYNTHETASE"/>
    <property type="match status" value="1"/>
</dbReference>
<keyword evidence="7 8" id="KW-0520">NAD</keyword>
<gene>
    <name evidence="8" type="primary">nadE</name>
    <name evidence="12" type="ORF">CFH80_06315</name>
</gene>
<dbReference type="InterPro" id="IPR022310">
    <property type="entry name" value="NAD/GMP_synthase"/>
</dbReference>
<keyword evidence="4 8" id="KW-0547">Nucleotide-binding</keyword>
<feature type="domain" description="NAD/GMP synthase" evidence="11">
    <location>
        <begin position="10"/>
        <end position="246"/>
    </location>
</feature>
<dbReference type="GO" id="GO:0003952">
    <property type="term" value="F:NAD+ synthase (glutamine-hydrolyzing) activity"/>
    <property type="evidence" value="ECO:0007669"/>
    <property type="project" value="InterPro"/>
</dbReference>
<dbReference type="CDD" id="cd00553">
    <property type="entry name" value="NAD_synthase"/>
    <property type="match status" value="1"/>
</dbReference>
<protein>
    <recommendedName>
        <fullName evidence="8 10">NH(3)-dependent NAD(+) synthetase</fullName>
        <ecNumber evidence="8 10">6.3.1.5</ecNumber>
    </recommendedName>
</protein>
<evidence type="ECO:0000256" key="2">
    <source>
        <dbReference type="ARBA" id="ARBA00022598"/>
    </source>
</evidence>
<evidence type="ECO:0000256" key="6">
    <source>
        <dbReference type="ARBA" id="ARBA00022842"/>
    </source>
</evidence>
<dbReference type="GO" id="GO:0005737">
    <property type="term" value="C:cytoplasm"/>
    <property type="evidence" value="ECO:0007669"/>
    <property type="project" value="InterPro"/>
</dbReference>
<evidence type="ECO:0000256" key="5">
    <source>
        <dbReference type="ARBA" id="ARBA00022840"/>
    </source>
</evidence>